<keyword evidence="11" id="KW-1185">Reference proteome</keyword>
<evidence type="ECO:0000313" key="11">
    <source>
        <dbReference type="Proteomes" id="UP000422989"/>
    </source>
</evidence>
<dbReference type="CDD" id="cd00082">
    <property type="entry name" value="HisKA"/>
    <property type="match status" value="1"/>
</dbReference>
<keyword evidence="6 10" id="KW-0418">Kinase</keyword>
<organism evidence="10 11">
    <name type="scientific">Microbacterium oryzae</name>
    <dbReference type="NCBI Taxonomy" id="743009"/>
    <lineage>
        <taxon>Bacteria</taxon>
        <taxon>Bacillati</taxon>
        <taxon>Actinomycetota</taxon>
        <taxon>Actinomycetes</taxon>
        <taxon>Micrococcales</taxon>
        <taxon>Microbacteriaceae</taxon>
        <taxon>Microbacterium</taxon>
    </lineage>
</organism>
<dbReference type="SMART" id="SM00387">
    <property type="entry name" value="HATPase_c"/>
    <property type="match status" value="1"/>
</dbReference>
<dbReference type="Pfam" id="PF02518">
    <property type="entry name" value="HATPase_c"/>
    <property type="match status" value="1"/>
</dbReference>
<dbReference type="AlphaFoldDB" id="A0A6I6DZW4"/>
<dbReference type="Proteomes" id="UP000422989">
    <property type="component" value="Chromosome"/>
</dbReference>
<feature type="transmembrane region" description="Helical" evidence="8">
    <location>
        <begin position="124"/>
        <end position="144"/>
    </location>
</feature>
<evidence type="ECO:0000259" key="9">
    <source>
        <dbReference type="PROSITE" id="PS50109"/>
    </source>
</evidence>
<feature type="transmembrane region" description="Helical" evidence="8">
    <location>
        <begin position="84"/>
        <end position="104"/>
    </location>
</feature>
<dbReference type="InterPro" id="IPR003661">
    <property type="entry name" value="HisK_dim/P_dom"/>
</dbReference>
<dbReference type="GO" id="GO:0005886">
    <property type="term" value="C:plasma membrane"/>
    <property type="evidence" value="ECO:0007669"/>
    <property type="project" value="UniProtKB-SubCell"/>
</dbReference>
<dbReference type="Gene3D" id="3.30.565.10">
    <property type="entry name" value="Histidine kinase-like ATPase, C-terminal domain"/>
    <property type="match status" value="1"/>
</dbReference>
<keyword evidence="7" id="KW-0902">Two-component regulatory system</keyword>
<evidence type="ECO:0000256" key="1">
    <source>
        <dbReference type="ARBA" id="ARBA00000085"/>
    </source>
</evidence>
<dbReference type="InterPro" id="IPR004358">
    <property type="entry name" value="Sig_transdc_His_kin-like_C"/>
</dbReference>
<keyword evidence="4" id="KW-0597">Phosphoprotein</keyword>
<evidence type="ECO:0000256" key="6">
    <source>
        <dbReference type="ARBA" id="ARBA00022777"/>
    </source>
</evidence>
<evidence type="ECO:0000256" key="5">
    <source>
        <dbReference type="ARBA" id="ARBA00022679"/>
    </source>
</evidence>
<feature type="transmembrane region" description="Helical" evidence="8">
    <location>
        <begin position="156"/>
        <end position="174"/>
    </location>
</feature>
<evidence type="ECO:0000256" key="4">
    <source>
        <dbReference type="ARBA" id="ARBA00022553"/>
    </source>
</evidence>
<dbReference type="GO" id="GO:0000155">
    <property type="term" value="F:phosphorelay sensor kinase activity"/>
    <property type="evidence" value="ECO:0007669"/>
    <property type="project" value="InterPro"/>
</dbReference>
<feature type="domain" description="Histidine kinase" evidence="9">
    <location>
        <begin position="327"/>
        <end position="541"/>
    </location>
</feature>
<dbReference type="Gene3D" id="1.10.287.130">
    <property type="match status" value="1"/>
</dbReference>
<keyword evidence="5" id="KW-0808">Transferase</keyword>
<reference evidence="10 11" key="1">
    <citation type="submission" date="2018-09" db="EMBL/GenBank/DDBJ databases">
        <title>Whole genome sequencing of Microbacterium oryzae strain MB-10T.</title>
        <authorList>
            <person name="Das S.K."/>
        </authorList>
    </citation>
    <scope>NUCLEOTIDE SEQUENCE [LARGE SCALE GENOMIC DNA]</scope>
    <source>
        <strain evidence="10 11">MB-10</strain>
    </source>
</reference>
<proteinExistence type="predicted"/>
<dbReference type="InterPro" id="IPR036890">
    <property type="entry name" value="HATPase_C_sf"/>
</dbReference>
<evidence type="ECO:0000313" key="10">
    <source>
        <dbReference type="EMBL" id="QGU27494.1"/>
    </source>
</evidence>
<dbReference type="PRINTS" id="PR00344">
    <property type="entry name" value="BCTRLSENSOR"/>
</dbReference>
<dbReference type="Pfam" id="PF08448">
    <property type="entry name" value="PAS_4"/>
    <property type="match status" value="1"/>
</dbReference>
<evidence type="ECO:0000256" key="2">
    <source>
        <dbReference type="ARBA" id="ARBA00004236"/>
    </source>
</evidence>
<dbReference type="GO" id="GO:0009927">
    <property type="term" value="F:histidine phosphotransfer kinase activity"/>
    <property type="evidence" value="ECO:0007669"/>
    <property type="project" value="TreeGrafter"/>
</dbReference>
<dbReference type="SUPFAM" id="SSF47384">
    <property type="entry name" value="Homodimeric domain of signal transducing histidine kinase"/>
    <property type="match status" value="1"/>
</dbReference>
<dbReference type="CDD" id="cd00075">
    <property type="entry name" value="HATPase"/>
    <property type="match status" value="1"/>
</dbReference>
<dbReference type="PANTHER" id="PTHR43047:SF72">
    <property type="entry name" value="OSMOSENSING HISTIDINE PROTEIN KINASE SLN1"/>
    <property type="match status" value="1"/>
</dbReference>
<evidence type="ECO:0000256" key="8">
    <source>
        <dbReference type="SAM" id="Phobius"/>
    </source>
</evidence>
<comment type="subcellular location">
    <subcellularLocation>
        <location evidence="2">Cell membrane</location>
    </subcellularLocation>
</comment>
<dbReference type="PANTHER" id="PTHR43047">
    <property type="entry name" value="TWO-COMPONENT HISTIDINE PROTEIN KINASE"/>
    <property type="match status" value="1"/>
</dbReference>
<dbReference type="SUPFAM" id="SSF55785">
    <property type="entry name" value="PYP-like sensor domain (PAS domain)"/>
    <property type="match status" value="1"/>
</dbReference>
<gene>
    <name evidence="10" type="ORF">D7D94_07310</name>
</gene>
<dbReference type="InterPro" id="IPR005467">
    <property type="entry name" value="His_kinase_dom"/>
</dbReference>
<sequence>MADGGGRTVVARAPVPRHEGDARTRSIWRHQLILAFSTVAIVTVVALLQPELFVIPTFGFGLTAVIVWTVLAVALPWHRLPSGAVLALPILDILSIGLLAQAGGDALGLLWAFPIVWLANYYSVGWLVTGICLVAGSILGASLANGSFQTHDALRLFAMVLTLAFIGITLSLGMSRTRAAARLMRRQSRQLDAALALARREEQRRTALLDTLQTGIAQVDPDGTLPATNAAYRRMYGIENLPMLHPTRAVEYRERRGEAIPAEQTTVARAARGENFAAERVWLFDRDGRWRLLEVSARYRLDGMIVVAEDVTAQTEAKTERQSMARAVSHELRSPLTAVLGHADLLLERSDLPDSAREQLSTIENAAERMQHLIARILQDPGRDPADAHTVVDLASIAVASVSAFGPAALSGGVRIVRPEEGDSAVIVGDGFRLRQVVDNVIGNAVKYTPRGGTVTVQVYSTGDEVGVSVADTGIGIPDDEVAHIFDQYFRASSARDAGIPGTGLGMGISREIVAEHGGTLELKSALGHGTTVTIRLPRTIDKETA</sequence>
<dbReference type="InterPro" id="IPR036097">
    <property type="entry name" value="HisK_dim/P_sf"/>
</dbReference>
<dbReference type="SUPFAM" id="SSF55874">
    <property type="entry name" value="ATPase domain of HSP90 chaperone/DNA topoisomerase II/histidine kinase"/>
    <property type="match status" value="1"/>
</dbReference>
<dbReference type="FunFam" id="3.30.565.10:FF:000006">
    <property type="entry name" value="Sensor histidine kinase WalK"/>
    <property type="match status" value="1"/>
</dbReference>
<dbReference type="SMART" id="SM00388">
    <property type="entry name" value="HisKA"/>
    <property type="match status" value="1"/>
</dbReference>
<dbReference type="OrthoDB" id="9757990at2"/>
<keyword evidence="8" id="KW-0812">Transmembrane</keyword>
<feature type="transmembrane region" description="Helical" evidence="8">
    <location>
        <begin position="55"/>
        <end position="77"/>
    </location>
</feature>
<protein>
    <recommendedName>
        <fullName evidence="3">histidine kinase</fullName>
        <ecNumber evidence="3">2.7.13.3</ecNumber>
    </recommendedName>
</protein>
<evidence type="ECO:0000256" key="3">
    <source>
        <dbReference type="ARBA" id="ARBA00012438"/>
    </source>
</evidence>
<dbReference type="InterPro" id="IPR035965">
    <property type="entry name" value="PAS-like_dom_sf"/>
</dbReference>
<dbReference type="Pfam" id="PF00512">
    <property type="entry name" value="HisKA"/>
    <property type="match status" value="1"/>
</dbReference>
<dbReference type="Gene3D" id="3.30.450.20">
    <property type="entry name" value="PAS domain"/>
    <property type="match status" value="1"/>
</dbReference>
<comment type="catalytic activity">
    <reaction evidence="1">
        <text>ATP + protein L-histidine = ADP + protein N-phospho-L-histidine.</text>
        <dbReference type="EC" id="2.7.13.3"/>
    </reaction>
</comment>
<name>A0A6I6DZW4_9MICO</name>
<keyword evidence="8" id="KW-1133">Transmembrane helix</keyword>
<dbReference type="EMBL" id="CP032550">
    <property type="protein sequence ID" value="QGU27494.1"/>
    <property type="molecule type" value="Genomic_DNA"/>
</dbReference>
<dbReference type="RefSeq" id="WP_156241992.1">
    <property type="nucleotide sequence ID" value="NZ_BAAAZL010000004.1"/>
</dbReference>
<accession>A0A6I6DZW4</accession>
<keyword evidence="8" id="KW-0472">Membrane</keyword>
<dbReference type="InterPro" id="IPR003594">
    <property type="entry name" value="HATPase_dom"/>
</dbReference>
<evidence type="ECO:0000256" key="7">
    <source>
        <dbReference type="ARBA" id="ARBA00023012"/>
    </source>
</evidence>
<dbReference type="KEGG" id="moj:D7D94_07310"/>
<dbReference type="InterPro" id="IPR013656">
    <property type="entry name" value="PAS_4"/>
</dbReference>
<feature type="transmembrane region" description="Helical" evidence="8">
    <location>
        <begin position="32"/>
        <end position="49"/>
    </location>
</feature>
<dbReference type="EC" id="2.7.13.3" evidence="3"/>
<dbReference type="PROSITE" id="PS50109">
    <property type="entry name" value="HIS_KIN"/>
    <property type="match status" value="1"/>
</dbReference>